<reference evidence="2" key="1">
    <citation type="submission" date="2023-07" db="EMBL/GenBank/DDBJ databases">
        <title>Genome content predicts the carbon catabolic preferences of heterotrophic bacteria.</title>
        <authorList>
            <person name="Gralka M."/>
        </authorList>
    </citation>
    <scope>NUCLEOTIDE SEQUENCE</scope>
    <source>
        <strain evidence="2">I3M17_2</strain>
    </source>
</reference>
<dbReference type="PANTHER" id="PTHR11695:SF648">
    <property type="entry name" value="ZINC-BINDING OXIDOREDUCTASE"/>
    <property type="match status" value="1"/>
</dbReference>
<dbReference type="InterPro" id="IPR011032">
    <property type="entry name" value="GroES-like_sf"/>
</dbReference>
<dbReference type="AlphaFoldDB" id="A0AAW7X264"/>
<dbReference type="RefSeq" id="WP_303491085.1">
    <property type="nucleotide sequence ID" value="NZ_JAUOPB010000002.1"/>
</dbReference>
<dbReference type="InterPro" id="IPR050700">
    <property type="entry name" value="YIM1/Zinc_Alcohol_DH_Fams"/>
</dbReference>
<protein>
    <submittedName>
        <fullName evidence="2">NAD(P)-dependent alcohol dehydrogenase</fullName>
    </submittedName>
</protein>
<dbReference type="Proteomes" id="UP001169760">
    <property type="component" value="Unassembled WGS sequence"/>
</dbReference>
<comment type="caution">
    <text evidence="2">The sequence shown here is derived from an EMBL/GenBank/DDBJ whole genome shotgun (WGS) entry which is preliminary data.</text>
</comment>
<dbReference type="InterPro" id="IPR020843">
    <property type="entry name" value="ER"/>
</dbReference>
<evidence type="ECO:0000313" key="2">
    <source>
        <dbReference type="EMBL" id="MDO6421577.1"/>
    </source>
</evidence>
<dbReference type="EMBL" id="JAUOPB010000002">
    <property type="protein sequence ID" value="MDO6421577.1"/>
    <property type="molecule type" value="Genomic_DNA"/>
</dbReference>
<dbReference type="Gene3D" id="3.40.50.720">
    <property type="entry name" value="NAD(P)-binding Rossmann-like Domain"/>
    <property type="match status" value="1"/>
</dbReference>
<dbReference type="CDD" id="cd08267">
    <property type="entry name" value="MDR1"/>
    <property type="match status" value="1"/>
</dbReference>
<dbReference type="Pfam" id="PF13602">
    <property type="entry name" value="ADH_zinc_N_2"/>
    <property type="match status" value="1"/>
</dbReference>
<dbReference type="SUPFAM" id="SSF51735">
    <property type="entry name" value="NAD(P)-binding Rossmann-fold domains"/>
    <property type="match status" value="1"/>
</dbReference>
<evidence type="ECO:0000259" key="1">
    <source>
        <dbReference type="SMART" id="SM00829"/>
    </source>
</evidence>
<dbReference type="PANTHER" id="PTHR11695">
    <property type="entry name" value="ALCOHOL DEHYDROGENASE RELATED"/>
    <property type="match status" value="1"/>
</dbReference>
<dbReference type="SUPFAM" id="SSF50129">
    <property type="entry name" value="GroES-like"/>
    <property type="match status" value="1"/>
</dbReference>
<gene>
    <name evidence="2" type="ORF">Q4521_03745</name>
</gene>
<organism evidence="2 3">
    <name type="scientific">Saccharophagus degradans</name>
    <dbReference type="NCBI Taxonomy" id="86304"/>
    <lineage>
        <taxon>Bacteria</taxon>
        <taxon>Pseudomonadati</taxon>
        <taxon>Pseudomonadota</taxon>
        <taxon>Gammaproteobacteria</taxon>
        <taxon>Cellvibrionales</taxon>
        <taxon>Cellvibrionaceae</taxon>
        <taxon>Saccharophagus</taxon>
    </lineage>
</organism>
<dbReference type="SMART" id="SM00829">
    <property type="entry name" value="PKS_ER"/>
    <property type="match status" value="1"/>
</dbReference>
<feature type="domain" description="Enoyl reductase (ER)" evidence="1">
    <location>
        <begin position="10"/>
        <end position="321"/>
    </location>
</feature>
<evidence type="ECO:0000313" key="3">
    <source>
        <dbReference type="Proteomes" id="UP001169760"/>
    </source>
</evidence>
<accession>A0AAW7X264</accession>
<dbReference type="Gene3D" id="3.90.180.10">
    <property type="entry name" value="Medium-chain alcohol dehydrogenases, catalytic domain"/>
    <property type="match status" value="1"/>
</dbReference>
<proteinExistence type="predicted"/>
<sequence>MKAILCKQYGAPSVLHVGEVPKPVPKPNEILIRVRAAEATKADCEMRAFKFAVKWFWLPLRLAMGITKPRNPVLGGYFAGEVEALGEQVTNFSVGDQIFGSTQMRFGAYGQYVCLPASYTLVKKPSNISFEQAAAVPLGGLNALHFLSKANIKPGDKVLINGSGGSIGSFALQIAKHWGAHVTAVDIGFKENFIRSLGADEFIDYTKTDFTRNGISYDVIFDMVPNSSFEGCIASLVPNGVYLIGNPRLTDLLKANIKRYGKGRAVHVAFARETLEELTTLKNMIEAEAIMPAVDKVYRMRQAAEAHMRVETERRLGPVVLTIS</sequence>
<name>A0AAW7X264_9GAMM</name>
<dbReference type="GO" id="GO:0016491">
    <property type="term" value="F:oxidoreductase activity"/>
    <property type="evidence" value="ECO:0007669"/>
    <property type="project" value="InterPro"/>
</dbReference>
<dbReference type="Pfam" id="PF08240">
    <property type="entry name" value="ADH_N"/>
    <property type="match status" value="1"/>
</dbReference>
<dbReference type="InterPro" id="IPR036291">
    <property type="entry name" value="NAD(P)-bd_dom_sf"/>
</dbReference>
<dbReference type="InterPro" id="IPR013154">
    <property type="entry name" value="ADH-like_N"/>
</dbReference>